<evidence type="ECO:0000259" key="1">
    <source>
        <dbReference type="Pfam" id="PF00149"/>
    </source>
</evidence>
<dbReference type="InterPro" id="IPR027417">
    <property type="entry name" value="P-loop_NTPase"/>
</dbReference>
<protein>
    <recommendedName>
        <fullName evidence="5">Calcineurin-like phosphoesterase domain-containing protein</fullName>
    </recommendedName>
</protein>
<sequence length="441" mass="50718">GLEKEDKPDIVVISGDIAWQGKSDAYNIAKEWIMKLLSTLGLSSNELVVCAGNHDLDRTKTLGFSQPQNSEEADKWLSIENLENFLRPFSTFETFCEDLGIPKLSISTSESHLIGQREIEGIKFIVLNSAWFCRGNHDRGNLWIGLPQLELMQAKKQILHPDQYKNGNISIGILHHPLSWLHDEEQNTYELRPSTYRYLAERTHLILSGHVHSAIENATRAFDRSYVVIGGAAYSGGRYRNNFSILNINKQTRIGIQIPYEFDPRNTKWEKKQEKQLFLENEQERREGHTTEIQQNAPLNSYPKVKIPFRSHPLFIGRDTIISTLKEGFFSKTAGSEKTLSGMGGVGKTQIAVEFALQFQENYDVVWWIRAENETLILNDLKELCKELGLPIKDEDNKLIVVNVMKNWMQRNQRWLLIFDNANKPDFVYEYLPVNHQGNVL</sequence>
<organism evidence="3 4">
    <name type="scientific">Peribacillus simplex</name>
    <dbReference type="NCBI Taxonomy" id="1478"/>
    <lineage>
        <taxon>Bacteria</taxon>
        <taxon>Bacillati</taxon>
        <taxon>Bacillota</taxon>
        <taxon>Bacilli</taxon>
        <taxon>Bacillales</taxon>
        <taxon>Bacillaceae</taxon>
        <taxon>Peribacillus</taxon>
    </lineage>
</organism>
<dbReference type="Gene3D" id="3.60.21.10">
    <property type="match status" value="1"/>
</dbReference>
<dbReference type="Gene3D" id="3.40.50.300">
    <property type="entry name" value="P-loop containing nucleotide triphosphate hydrolases"/>
    <property type="match status" value="1"/>
</dbReference>
<name>A0A9X8ZGD7_9BACI</name>
<feature type="non-terminal residue" evidence="3">
    <location>
        <position position="1"/>
    </location>
</feature>
<feature type="domain" description="Calcineurin-like phosphoesterase" evidence="1">
    <location>
        <begin position="3"/>
        <end position="213"/>
    </location>
</feature>
<dbReference type="RefSeq" id="WP_170971625.1">
    <property type="nucleotide sequence ID" value="NZ_SZNT01000227.1"/>
</dbReference>
<dbReference type="Pfam" id="PF00931">
    <property type="entry name" value="NB-ARC"/>
    <property type="match status" value="1"/>
</dbReference>
<dbReference type="PANTHER" id="PTHR35205:SF1">
    <property type="entry name" value="ZU5 DOMAIN-CONTAINING PROTEIN"/>
    <property type="match status" value="1"/>
</dbReference>
<dbReference type="SUPFAM" id="SSF56300">
    <property type="entry name" value="Metallo-dependent phosphatases"/>
    <property type="match status" value="1"/>
</dbReference>
<gene>
    <name evidence="3" type="ORF">FC678_15375</name>
</gene>
<reference evidence="3 4" key="1">
    <citation type="journal article" date="2019" name="Environ. Microbiol.">
        <title>An active ?-lactamase is a part of an orchestrated cell wall stress resistance network of Bacillus subtilis and related rhizosphere species.</title>
        <authorList>
            <person name="Bucher T."/>
            <person name="Keren-Paz A."/>
            <person name="Hausser J."/>
            <person name="Olender T."/>
            <person name="Cytryn E."/>
            <person name="Kolodkin-Gal I."/>
        </authorList>
    </citation>
    <scope>NUCLEOTIDE SEQUENCE [LARGE SCALE GENOMIC DNA]</scope>
    <source>
        <strain evidence="3 4">I4</strain>
    </source>
</reference>
<dbReference type="InterPro" id="IPR002182">
    <property type="entry name" value="NB-ARC"/>
</dbReference>
<dbReference type="GO" id="GO:0043531">
    <property type="term" value="F:ADP binding"/>
    <property type="evidence" value="ECO:0007669"/>
    <property type="project" value="InterPro"/>
</dbReference>
<feature type="non-terminal residue" evidence="3">
    <location>
        <position position="441"/>
    </location>
</feature>
<evidence type="ECO:0008006" key="5">
    <source>
        <dbReference type="Google" id="ProtNLM"/>
    </source>
</evidence>
<evidence type="ECO:0000259" key="2">
    <source>
        <dbReference type="Pfam" id="PF00931"/>
    </source>
</evidence>
<dbReference type="SUPFAM" id="SSF52540">
    <property type="entry name" value="P-loop containing nucleoside triphosphate hydrolases"/>
    <property type="match status" value="1"/>
</dbReference>
<proteinExistence type="predicted"/>
<dbReference type="InterPro" id="IPR004843">
    <property type="entry name" value="Calcineurin-like_PHP"/>
</dbReference>
<dbReference type="Proteomes" id="UP000309170">
    <property type="component" value="Unassembled WGS sequence"/>
</dbReference>
<dbReference type="GO" id="GO:0016787">
    <property type="term" value="F:hydrolase activity"/>
    <property type="evidence" value="ECO:0007669"/>
    <property type="project" value="InterPro"/>
</dbReference>
<dbReference type="PANTHER" id="PTHR35205">
    <property type="entry name" value="NB-ARC AND TPR DOMAIN PROTEIN"/>
    <property type="match status" value="1"/>
</dbReference>
<comment type="caution">
    <text evidence="3">The sequence shown here is derived from an EMBL/GenBank/DDBJ whole genome shotgun (WGS) entry which is preliminary data.</text>
</comment>
<dbReference type="InterPro" id="IPR029052">
    <property type="entry name" value="Metallo-depent_PP-like"/>
</dbReference>
<evidence type="ECO:0000313" key="3">
    <source>
        <dbReference type="EMBL" id="TKH10136.1"/>
    </source>
</evidence>
<dbReference type="AlphaFoldDB" id="A0A9X8ZGD7"/>
<evidence type="ECO:0000313" key="4">
    <source>
        <dbReference type="Proteomes" id="UP000309170"/>
    </source>
</evidence>
<dbReference type="EMBL" id="SZNT01000227">
    <property type="protein sequence ID" value="TKH10136.1"/>
    <property type="molecule type" value="Genomic_DNA"/>
</dbReference>
<feature type="domain" description="NB-ARC" evidence="2">
    <location>
        <begin position="339"/>
        <end position="421"/>
    </location>
</feature>
<accession>A0A9X8ZGD7</accession>
<dbReference type="Pfam" id="PF00149">
    <property type="entry name" value="Metallophos"/>
    <property type="match status" value="1"/>
</dbReference>